<keyword evidence="3" id="KW-1185">Reference proteome</keyword>
<dbReference type="Pfam" id="PF17113">
    <property type="entry name" value="AmpE"/>
    <property type="match status" value="1"/>
</dbReference>
<dbReference type="AlphaFoldDB" id="A0A2S5TIL5"/>
<gene>
    <name evidence="2" type="ORF">C3942_03745</name>
</gene>
<dbReference type="RefSeq" id="WP_104229024.1">
    <property type="nucleotide sequence ID" value="NZ_PSNW01000002.1"/>
</dbReference>
<feature type="transmembrane region" description="Helical" evidence="1">
    <location>
        <begin position="143"/>
        <end position="164"/>
    </location>
</feature>
<dbReference type="EMBL" id="PSNW01000002">
    <property type="protein sequence ID" value="PPE74797.1"/>
    <property type="molecule type" value="Genomic_DNA"/>
</dbReference>
<evidence type="ECO:0000313" key="3">
    <source>
        <dbReference type="Proteomes" id="UP000238220"/>
    </source>
</evidence>
<sequence length="289" mass="31716">MNLIGILIALGLERLLGQLPGWGRPLLFLGYVRALMALLPFPPLWRSPVALPLLLLPPLLLIWGLSGVFTHPLADLAWSSLLLLLCLGPRDLAEDVHRLVEAREAGDGETATQLAAALQRGPQPDAGHRSLLGALFIQSHERLFAVLLWFFALGPLGAVLYRCLSRLPRILRETVPDSPAVRLADLLHGAFAWLPARITALLYGMAGSLDDAMQTWRQLLAERQHGWRSHTWAVLAEVSSASMRAEEPDGRVVVPASLEASLDEVLRMQTRALLILLAFFALFATGSMF</sequence>
<evidence type="ECO:0000256" key="1">
    <source>
        <dbReference type="SAM" id="Phobius"/>
    </source>
</evidence>
<dbReference type="UniPathway" id="UPA00148"/>
<keyword evidence="1" id="KW-0472">Membrane</keyword>
<dbReference type="InterPro" id="IPR052966">
    <property type="entry name" value="Beta-lactamase_Reg"/>
</dbReference>
<keyword evidence="1" id="KW-1133">Transmembrane helix</keyword>
<dbReference type="GO" id="GO:0046677">
    <property type="term" value="P:response to antibiotic"/>
    <property type="evidence" value="ECO:0007669"/>
    <property type="project" value="TreeGrafter"/>
</dbReference>
<reference evidence="2 3" key="1">
    <citation type="submission" date="2018-02" db="EMBL/GenBank/DDBJ databases">
        <title>Genome sequencing of Solimonas sp. HR-BB.</title>
        <authorList>
            <person name="Lee Y."/>
            <person name="Jeon C.O."/>
        </authorList>
    </citation>
    <scope>NUCLEOTIDE SEQUENCE [LARGE SCALE GENOMIC DNA]</scope>
    <source>
        <strain evidence="2 3">HR-BB</strain>
    </source>
</reference>
<name>A0A2S5TIL5_9GAMM</name>
<dbReference type="Proteomes" id="UP000238220">
    <property type="component" value="Unassembled WGS sequence"/>
</dbReference>
<dbReference type="GO" id="GO:0048472">
    <property type="term" value="F:threonine-phosphate decarboxylase activity"/>
    <property type="evidence" value="ECO:0007669"/>
    <property type="project" value="InterPro"/>
</dbReference>
<feature type="transmembrane region" description="Helical" evidence="1">
    <location>
        <begin position="272"/>
        <end position="288"/>
    </location>
</feature>
<dbReference type="GO" id="GO:0005886">
    <property type="term" value="C:plasma membrane"/>
    <property type="evidence" value="ECO:0007669"/>
    <property type="project" value="TreeGrafter"/>
</dbReference>
<organism evidence="2 3">
    <name type="scientific">Solimonas fluminis</name>
    <dbReference type="NCBI Taxonomy" id="2086571"/>
    <lineage>
        <taxon>Bacteria</taxon>
        <taxon>Pseudomonadati</taxon>
        <taxon>Pseudomonadota</taxon>
        <taxon>Gammaproteobacteria</taxon>
        <taxon>Nevskiales</taxon>
        <taxon>Nevskiaceae</taxon>
        <taxon>Solimonas</taxon>
    </lineage>
</organism>
<dbReference type="PANTHER" id="PTHR38684:SF1">
    <property type="entry name" value="PROTEIN AMPE"/>
    <property type="match status" value="1"/>
</dbReference>
<dbReference type="PANTHER" id="PTHR38684">
    <property type="entry name" value="PROTEIN AMPE"/>
    <property type="match status" value="1"/>
</dbReference>
<keyword evidence="1" id="KW-0812">Transmembrane</keyword>
<accession>A0A2S5TIL5</accession>
<comment type="caution">
    <text evidence="2">The sequence shown here is derived from an EMBL/GenBank/DDBJ whole genome shotgun (WGS) entry which is preliminary data.</text>
</comment>
<evidence type="ECO:0008006" key="4">
    <source>
        <dbReference type="Google" id="ProtNLM"/>
    </source>
</evidence>
<dbReference type="OrthoDB" id="9811967at2"/>
<dbReference type="InterPro" id="IPR031347">
    <property type="entry name" value="AmpE"/>
</dbReference>
<proteinExistence type="predicted"/>
<feature type="transmembrane region" description="Helical" evidence="1">
    <location>
        <begin position="52"/>
        <end position="74"/>
    </location>
</feature>
<protein>
    <recommendedName>
        <fullName evidence="4">Regulatory signaling modulator protein AmpE</fullName>
    </recommendedName>
</protein>
<evidence type="ECO:0000313" key="2">
    <source>
        <dbReference type="EMBL" id="PPE74797.1"/>
    </source>
</evidence>
<feature type="transmembrane region" description="Helical" evidence="1">
    <location>
        <begin position="27"/>
        <end position="45"/>
    </location>
</feature>
<dbReference type="GO" id="GO:0009236">
    <property type="term" value="P:cobalamin biosynthetic process"/>
    <property type="evidence" value="ECO:0007669"/>
    <property type="project" value="UniProtKB-UniPathway"/>
</dbReference>